<feature type="binding site" evidence="9">
    <location>
        <begin position="30"/>
        <end position="37"/>
    </location>
    <ligand>
        <name>ATP</name>
        <dbReference type="ChEBI" id="CHEBI:30616"/>
    </ligand>
</feature>
<dbReference type="EMBL" id="BSSU01000001">
    <property type="protein sequence ID" value="GLX80575.1"/>
    <property type="molecule type" value="Genomic_DNA"/>
</dbReference>
<evidence type="ECO:0000256" key="7">
    <source>
        <dbReference type="ARBA" id="ARBA00022840"/>
    </source>
</evidence>
<keyword evidence="5 9" id="KW-0235">DNA replication</keyword>
<dbReference type="SUPFAM" id="SSF52540">
    <property type="entry name" value="P-loop containing nucleoside triphosphate hydrolases"/>
    <property type="match status" value="1"/>
</dbReference>
<evidence type="ECO:0000256" key="9">
    <source>
        <dbReference type="HAMAP-Rule" id="MF_00365"/>
    </source>
</evidence>
<dbReference type="HAMAP" id="MF_00365">
    <property type="entry name" value="RecF"/>
    <property type="match status" value="1"/>
</dbReference>
<dbReference type="NCBIfam" id="TIGR00611">
    <property type="entry name" value="recf"/>
    <property type="match status" value="1"/>
</dbReference>
<evidence type="ECO:0000256" key="3">
    <source>
        <dbReference type="ARBA" id="ARBA00020170"/>
    </source>
</evidence>
<feature type="domain" description="RecF/RecN/SMC N-terminal" evidence="10">
    <location>
        <begin position="3"/>
        <end position="355"/>
    </location>
</feature>
<protein>
    <recommendedName>
        <fullName evidence="3 9">DNA replication and repair protein RecF</fullName>
    </recommendedName>
</protein>
<dbReference type="InterPro" id="IPR042174">
    <property type="entry name" value="RecF_2"/>
</dbReference>
<sequence length="362" mass="41620">MSVKKLTTQNYRNLASASIDFHPDLNFILGDNGSGKSSILEAIFYLGHGKSFRNAKLENLVTFDKDSFVVSLENNNSDRFGIRRDVALGLSDIKINGDKVSRLSELAINIAVQVITPESFKLFFGGPKERRKFFDLGMFHVKHQFGKFWRDFVKLQKQRNALLKNYAKKTDFEFWNHQFVEQSELISELRNDYFVQLSKELGNWISILLPELVEDIKVQYYQGWPSKKSLVDVLNANFDKDCQLGFTQYGAHKFDVRFLIGGKALDLKLSRGQQKLFLLALTFAQTKLIEKVERVKPILLIDDFGAELDINSRTALMNALGKIDCQSIITAIDEFSLQPMLQQEQQYKMFHVKHGEILEISK</sequence>
<evidence type="ECO:0000256" key="8">
    <source>
        <dbReference type="ARBA" id="ARBA00023125"/>
    </source>
</evidence>
<dbReference type="RefSeq" id="WP_284205894.1">
    <property type="nucleotide sequence ID" value="NZ_BSSU01000001.1"/>
</dbReference>
<comment type="caution">
    <text evidence="11">The sequence shown here is derived from an EMBL/GenBank/DDBJ whole genome shotgun (WGS) entry which is preliminary data.</text>
</comment>
<evidence type="ECO:0000259" key="10">
    <source>
        <dbReference type="Pfam" id="PF02463"/>
    </source>
</evidence>
<keyword evidence="9" id="KW-0742">SOS response</keyword>
<evidence type="ECO:0000256" key="4">
    <source>
        <dbReference type="ARBA" id="ARBA00022490"/>
    </source>
</evidence>
<keyword evidence="7 9" id="KW-0067">ATP-binding</keyword>
<proteinExistence type="inferred from homology"/>
<keyword evidence="9" id="KW-0234">DNA repair</keyword>
<dbReference type="InterPro" id="IPR003395">
    <property type="entry name" value="RecF/RecN/SMC_N"/>
</dbReference>
<dbReference type="InterPro" id="IPR018078">
    <property type="entry name" value="DNA-binding_RecF_CS"/>
</dbReference>
<dbReference type="Gene3D" id="3.40.50.300">
    <property type="entry name" value="P-loop containing nucleotide triphosphate hydrolases"/>
    <property type="match status" value="1"/>
</dbReference>
<keyword evidence="6 9" id="KW-0547">Nucleotide-binding</keyword>
<comment type="similarity">
    <text evidence="2 9">Belongs to the RecF family.</text>
</comment>
<dbReference type="PANTHER" id="PTHR32182">
    <property type="entry name" value="DNA REPLICATION AND REPAIR PROTEIN RECF"/>
    <property type="match status" value="1"/>
</dbReference>
<dbReference type="Gene3D" id="1.20.1050.90">
    <property type="entry name" value="RecF/RecN/SMC, N-terminal domain"/>
    <property type="match status" value="1"/>
</dbReference>
<keyword evidence="4 9" id="KW-0963">Cytoplasm</keyword>
<keyword evidence="12" id="KW-1185">Reference proteome</keyword>
<gene>
    <name evidence="9 11" type="primary">recF</name>
    <name evidence="11" type="ORF">theurythT_00270</name>
</gene>
<evidence type="ECO:0000256" key="5">
    <source>
        <dbReference type="ARBA" id="ARBA00022705"/>
    </source>
</evidence>
<comment type="function">
    <text evidence="9">The RecF protein is involved in DNA metabolism; it is required for DNA replication and normal SOS inducibility. RecF binds preferentially to single-stranded, linear DNA. It also seems to bind ATP.</text>
</comment>
<organism evidence="11 12">
    <name type="scientific">Thalassotalea eurytherma</name>
    <dbReference type="NCBI Taxonomy" id="1144278"/>
    <lineage>
        <taxon>Bacteria</taxon>
        <taxon>Pseudomonadati</taxon>
        <taxon>Pseudomonadota</taxon>
        <taxon>Gammaproteobacteria</taxon>
        <taxon>Alteromonadales</taxon>
        <taxon>Colwelliaceae</taxon>
        <taxon>Thalassotalea</taxon>
    </lineage>
</organism>
<evidence type="ECO:0000256" key="2">
    <source>
        <dbReference type="ARBA" id="ARBA00008016"/>
    </source>
</evidence>
<dbReference type="PROSITE" id="PS00617">
    <property type="entry name" value="RECF_1"/>
    <property type="match status" value="1"/>
</dbReference>
<keyword evidence="9" id="KW-0227">DNA damage</keyword>
<name>A0ABQ6H1E0_9GAMM</name>
<comment type="subcellular location">
    <subcellularLocation>
        <location evidence="1 9">Cytoplasm</location>
    </subcellularLocation>
</comment>
<accession>A0ABQ6H1E0</accession>
<evidence type="ECO:0000256" key="6">
    <source>
        <dbReference type="ARBA" id="ARBA00022741"/>
    </source>
</evidence>
<dbReference type="Proteomes" id="UP001157133">
    <property type="component" value="Unassembled WGS sequence"/>
</dbReference>
<evidence type="ECO:0000313" key="12">
    <source>
        <dbReference type="Proteomes" id="UP001157133"/>
    </source>
</evidence>
<evidence type="ECO:0000313" key="11">
    <source>
        <dbReference type="EMBL" id="GLX80575.1"/>
    </source>
</evidence>
<evidence type="ECO:0000256" key="1">
    <source>
        <dbReference type="ARBA" id="ARBA00004496"/>
    </source>
</evidence>
<keyword evidence="8 9" id="KW-0238">DNA-binding</keyword>
<dbReference type="Pfam" id="PF02463">
    <property type="entry name" value="SMC_N"/>
    <property type="match status" value="1"/>
</dbReference>
<dbReference type="InterPro" id="IPR001238">
    <property type="entry name" value="DNA-binding_RecF"/>
</dbReference>
<dbReference type="InterPro" id="IPR027417">
    <property type="entry name" value="P-loop_NTPase"/>
</dbReference>
<reference evidence="11 12" key="1">
    <citation type="submission" date="2023-03" db="EMBL/GenBank/DDBJ databases">
        <title>Draft genome sequence of Thalassotalea eurytherma JCM 18482T.</title>
        <authorList>
            <person name="Sawabe T."/>
        </authorList>
    </citation>
    <scope>NUCLEOTIDE SEQUENCE [LARGE SCALE GENOMIC DNA]</scope>
    <source>
        <strain evidence="11 12">JCM 18482</strain>
    </source>
</reference>
<dbReference type="PANTHER" id="PTHR32182:SF0">
    <property type="entry name" value="DNA REPLICATION AND REPAIR PROTEIN RECF"/>
    <property type="match status" value="1"/>
</dbReference>